<keyword evidence="3" id="KW-1185">Reference proteome</keyword>
<reference evidence="2" key="1">
    <citation type="journal article" date="2022" name="bioRxiv">
        <title>Sequencing and chromosome-scale assembly of the giantPleurodeles waltlgenome.</title>
        <authorList>
            <person name="Brown T."/>
            <person name="Elewa A."/>
            <person name="Iarovenko S."/>
            <person name="Subramanian E."/>
            <person name="Araus A.J."/>
            <person name="Petzold A."/>
            <person name="Susuki M."/>
            <person name="Suzuki K.-i.T."/>
            <person name="Hayashi T."/>
            <person name="Toyoda A."/>
            <person name="Oliveira C."/>
            <person name="Osipova E."/>
            <person name="Leigh N.D."/>
            <person name="Simon A."/>
            <person name="Yun M.H."/>
        </authorList>
    </citation>
    <scope>NUCLEOTIDE SEQUENCE</scope>
    <source>
        <strain evidence="2">20211129_DDA</strain>
        <tissue evidence="2">Liver</tissue>
    </source>
</reference>
<gene>
    <name evidence="2" type="ORF">NDU88_002513</name>
</gene>
<sequence>MRVKSETEEVLRLPWKKEEGVETRKEERRRRGELDRIPRWNTEEDGEPITSRREDVPARDRILDENSRPWGSPGWYALR</sequence>
<evidence type="ECO:0000313" key="2">
    <source>
        <dbReference type="EMBL" id="KAJ1114274.1"/>
    </source>
</evidence>
<comment type="caution">
    <text evidence="2">The sequence shown here is derived from an EMBL/GenBank/DDBJ whole genome shotgun (WGS) entry which is preliminary data.</text>
</comment>
<dbReference type="EMBL" id="JANPWB010000012">
    <property type="protein sequence ID" value="KAJ1114274.1"/>
    <property type="molecule type" value="Genomic_DNA"/>
</dbReference>
<dbReference type="AlphaFoldDB" id="A0AAV7NHX2"/>
<accession>A0AAV7NHX2</accession>
<feature type="compositionally biased region" description="Basic and acidic residues" evidence="1">
    <location>
        <begin position="50"/>
        <end position="60"/>
    </location>
</feature>
<evidence type="ECO:0000256" key="1">
    <source>
        <dbReference type="SAM" id="MobiDB-lite"/>
    </source>
</evidence>
<evidence type="ECO:0000313" key="3">
    <source>
        <dbReference type="Proteomes" id="UP001066276"/>
    </source>
</evidence>
<organism evidence="2 3">
    <name type="scientific">Pleurodeles waltl</name>
    <name type="common">Iberian ribbed newt</name>
    <dbReference type="NCBI Taxonomy" id="8319"/>
    <lineage>
        <taxon>Eukaryota</taxon>
        <taxon>Metazoa</taxon>
        <taxon>Chordata</taxon>
        <taxon>Craniata</taxon>
        <taxon>Vertebrata</taxon>
        <taxon>Euteleostomi</taxon>
        <taxon>Amphibia</taxon>
        <taxon>Batrachia</taxon>
        <taxon>Caudata</taxon>
        <taxon>Salamandroidea</taxon>
        <taxon>Salamandridae</taxon>
        <taxon>Pleurodelinae</taxon>
        <taxon>Pleurodeles</taxon>
    </lineage>
</organism>
<feature type="region of interest" description="Disordered" evidence="1">
    <location>
        <begin position="1"/>
        <end position="60"/>
    </location>
</feature>
<dbReference type="Proteomes" id="UP001066276">
    <property type="component" value="Chromosome 8"/>
</dbReference>
<name>A0AAV7NHX2_PLEWA</name>
<feature type="compositionally biased region" description="Basic and acidic residues" evidence="1">
    <location>
        <begin position="1"/>
        <end position="42"/>
    </location>
</feature>
<proteinExistence type="predicted"/>
<protein>
    <submittedName>
        <fullName evidence="2">Uncharacterized protein</fullName>
    </submittedName>
</protein>